<comment type="similarity">
    <text evidence="1">Belongs to the transposase 8 family.</text>
</comment>
<name>A0ABW7P508_9GAMM</name>
<dbReference type="EMBL" id="JBGFTR010000039">
    <property type="protein sequence ID" value="MFH7566564.1"/>
    <property type="molecule type" value="Genomic_DNA"/>
</dbReference>
<evidence type="ECO:0000256" key="1">
    <source>
        <dbReference type="ARBA" id="ARBA00009964"/>
    </source>
</evidence>
<keyword evidence="4" id="KW-1185">Reference proteome</keyword>
<dbReference type="InterPro" id="IPR002514">
    <property type="entry name" value="Transposase_8"/>
</dbReference>
<dbReference type="RefSeq" id="WP_395545935.1">
    <property type="nucleotide sequence ID" value="NZ_JBGFTR010000039.1"/>
</dbReference>
<dbReference type="InterPro" id="IPR009057">
    <property type="entry name" value="Homeodomain-like_sf"/>
</dbReference>
<comment type="caution">
    <text evidence="3">The sequence shown here is derived from an EMBL/GenBank/DDBJ whole genome shotgun (WGS) entry which is preliminary data.</text>
</comment>
<reference evidence="3 4" key="1">
    <citation type="submission" date="2024-08" db="EMBL/GenBank/DDBJ databases">
        <title>Oceanimonas smirnovii Genome sequencing and assembly.</title>
        <authorList>
            <person name="Tang B."/>
        </authorList>
    </citation>
    <scope>NUCLEOTIDE SEQUENCE [LARGE SCALE GENOMIC DNA]</scope>
    <source>
        <strain evidence="3 4">OS2020-119</strain>
    </source>
</reference>
<evidence type="ECO:0000313" key="4">
    <source>
        <dbReference type="Proteomes" id="UP001610706"/>
    </source>
</evidence>
<dbReference type="PANTHER" id="PTHR33215">
    <property type="entry name" value="PROTEIN DISTAL ANTENNA"/>
    <property type="match status" value="1"/>
</dbReference>
<accession>A0ABW7P508</accession>
<dbReference type="SUPFAM" id="SSF46689">
    <property type="entry name" value="Homeodomain-like"/>
    <property type="match status" value="1"/>
</dbReference>
<proteinExistence type="inferred from homology"/>
<dbReference type="Proteomes" id="UP001610706">
    <property type="component" value="Unassembled WGS sequence"/>
</dbReference>
<keyword evidence="2" id="KW-0175">Coiled coil</keyword>
<protein>
    <submittedName>
        <fullName evidence="3">Transposase</fullName>
    </submittedName>
</protein>
<dbReference type="InterPro" id="IPR051839">
    <property type="entry name" value="RD_transcriptional_regulator"/>
</dbReference>
<evidence type="ECO:0000256" key="2">
    <source>
        <dbReference type="SAM" id="Coils"/>
    </source>
</evidence>
<dbReference type="PANTHER" id="PTHR33215:SF13">
    <property type="entry name" value="PROTEIN DISTAL ANTENNA"/>
    <property type="match status" value="1"/>
</dbReference>
<evidence type="ECO:0000313" key="3">
    <source>
        <dbReference type="EMBL" id="MFH7566564.1"/>
    </source>
</evidence>
<organism evidence="3 4">
    <name type="scientific">Oceanimonas smirnovii</name>
    <dbReference type="NCBI Taxonomy" id="264574"/>
    <lineage>
        <taxon>Bacteria</taxon>
        <taxon>Pseudomonadati</taxon>
        <taxon>Pseudomonadota</taxon>
        <taxon>Gammaproteobacteria</taxon>
        <taxon>Aeromonadales</taxon>
        <taxon>Aeromonadaceae</taxon>
        <taxon>Oceanimonas</taxon>
    </lineage>
</organism>
<feature type="coiled-coil region" evidence="2">
    <location>
        <begin position="69"/>
        <end position="99"/>
    </location>
</feature>
<dbReference type="Gene3D" id="1.10.10.60">
    <property type="entry name" value="Homeodomain-like"/>
    <property type="match status" value="1"/>
</dbReference>
<sequence>MKYKPRRRFSDTFKREAVEASLSTTETQAQFADKLGVHPSQLQRWRREWIMAKKASDKAVENTGPEKSLQDLERENARLKKLLERKELENEILKKAQEYFAKHSK</sequence>
<dbReference type="Pfam" id="PF01527">
    <property type="entry name" value="HTH_Tnp_1"/>
    <property type="match status" value="1"/>
</dbReference>
<gene>
    <name evidence="3" type="ORF">AB9R89_14740</name>
</gene>